<evidence type="ECO:0000313" key="3">
    <source>
        <dbReference type="Proteomes" id="UP000019116"/>
    </source>
</evidence>
<proteinExistence type="predicted"/>
<keyword evidence="3" id="KW-1185">Reference proteome</keyword>
<dbReference type="Gramene" id="TraesNOR2A03G00750230.1">
    <property type="protein sequence ID" value="TraesNOR2A03G00750230.1"/>
    <property type="gene ID" value="TraesNOR2A03G00750230"/>
</dbReference>
<dbReference type="Gramene" id="TraesJUL2A03G00745300.1">
    <property type="protein sequence ID" value="TraesJUL2A03G00745300.1"/>
    <property type="gene ID" value="TraesJUL2A03G00745300"/>
</dbReference>
<dbReference type="EnsemblPlants" id="TraesCS2A02G359200.1">
    <property type="protein sequence ID" value="TraesCS2A02G359200.1"/>
    <property type="gene ID" value="TraesCS2A02G359200"/>
</dbReference>
<dbReference type="Gramene" id="TraesCS2A02G359200.1">
    <property type="protein sequence ID" value="TraesCS2A02G359200.1"/>
    <property type="gene ID" value="TraesCS2A02G359200"/>
</dbReference>
<dbReference type="OrthoDB" id="10679511at2759"/>
<dbReference type="AlphaFoldDB" id="A0A3B6B1D6"/>
<name>A0A3B6B1D6_WHEAT</name>
<dbReference type="Gramene" id="TraesJAG2A03G00740690.1">
    <property type="protein sequence ID" value="TraesJAG2A03G00740690.1"/>
    <property type="gene ID" value="TraesJAG2A03G00740690"/>
</dbReference>
<protein>
    <submittedName>
        <fullName evidence="2">Uncharacterized protein</fullName>
    </submittedName>
</protein>
<dbReference type="Gramene" id="TraesARI2A03G00748230.1">
    <property type="protein sequence ID" value="TraesARI2A03G00748230.1"/>
    <property type="gene ID" value="TraesARI2A03G00748230"/>
</dbReference>
<dbReference type="Gramene" id="TraesCS2A03G0876200.1">
    <property type="protein sequence ID" value="TraesCS2A03G0876200.1.CDS"/>
    <property type="gene ID" value="TraesCS2A03G0876200"/>
</dbReference>
<feature type="region of interest" description="Disordered" evidence="1">
    <location>
        <begin position="136"/>
        <end position="163"/>
    </location>
</feature>
<accession>A0A3B6B1D6</accession>
<dbReference type="Gramene" id="TraesMAC2A03G00739250.1">
    <property type="protein sequence ID" value="TraesMAC2A03G00739250.1"/>
    <property type="gene ID" value="TraesMAC2A03G00739250"/>
</dbReference>
<dbReference type="Gramene" id="TraesCLE_scaffold_066629_01G000200.1">
    <property type="protein sequence ID" value="TraesCLE_scaffold_066629_01G000200.1"/>
    <property type="gene ID" value="TraesCLE_scaffold_066629_01G000200"/>
</dbReference>
<reference evidence="2" key="1">
    <citation type="submission" date="2018-08" db="EMBL/GenBank/DDBJ databases">
        <authorList>
            <person name="Rossello M."/>
        </authorList>
    </citation>
    <scope>NUCLEOTIDE SEQUENCE [LARGE SCALE GENOMIC DNA]</scope>
    <source>
        <strain evidence="2">cv. Chinese Spring</strain>
    </source>
</reference>
<sequence length="252" mass="28628">MSGRRDPCRLSIKVMPDVEVVRMMNFFSNCKLSKTEWREHSARAHVRRLGSEVQIDQAERIRLYQAEEINSICMYYINNEPENQQRLNHLGRACARPAYPSAAGVRRSGCPTTTTGARRRTGRRCLLLSCAPTHSTTSTRTARRQRVHAPTKDAGTAPRRGLARCVHSRDARTRRMSLAPCVHNPLPSLPPGRESVHLTSTRRRPKACGRDVDEAIFMNLVVGESQKRTGRSTWYKLPWRPRTALEEAATRT</sequence>
<organism evidence="2">
    <name type="scientific">Triticum aestivum</name>
    <name type="common">Wheat</name>
    <dbReference type="NCBI Taxonomy" id="4565"/>
    <lineage>
        <taxon>Eukaryota</taxon>
        <taxon>Viridiplantae</taxon>
        <taxon>Streptophyta</taxon>
        <taxon>Embryophyta</taxon>
        <taxon>Tracheophyta</taxon>
        <taxon>Spermatophyta</taxon>
        <taxon>Magnoliopsida</taxon>
        <taxon>Liliopsida</taxon>
        <taxon>Poales</taxon>
        <taxon>Poaceae</taxon>
        <taxon>BOP clade</taxon>
        <taxon>Pooideae</taxon>
        <taxon>Triticodae</taxon>
        <taxon>Triticeae</taxon>
        <taxon>Triticinae</taxon>
        <taxon>Triticum</taxon>
    </lineage>
</organism>
<dbReference type="Gramene" id="TraesROB_scaffold_003984_01G000200.1">
    <property type="protein sequence ID" value="TraesROB_scaffold_003984_01G000200.1"/>
    <property type="gene ID" value="TraesROB_scaffold_003984_01G000200"/>
</dbReference>
<dbReference type="Gramene" id="TraesWEE_scaffold_040216_01G000200.1">
    <property type="protein sequence ID" value="TraesWEE_scaffold_040216_01G000200.1"/>
    <property type="gene ID" value="TraesWEE_scaffold_040216_01G000200"/>
</dbReference>
<dbReference type="OMA" id="SETEWRF"/>
<reference evidence="2" key="2">
    <citation type="submission" date="2018-10" db="UniProtKB">
        <authorList>
            <consortium name="EnsemblPlants"/>
        </authorList>
    </citation>
    <scope>IDENTIFICATION</scope>
</reference>
<evidence type="ECO:0000256" key="1">
    <source>
        <dbReference type="SAM" id="MobiDB-lite"/>
    </source>
</evidence>
<dbReference type="Proteomes" id="UP000019116">
    <property type="component" value="Chromosome 2A"/>
</dbReference>
<evidence type="ECO:0000313" key="2">
    <source>
        <dbReference type="EnsemblPlants" id="TraesCS2A02G359200.1"/>
    </source>
</evidence>
<dbReference type="Gramene" id="TraesCAD_scaffold_004702_01G000100.1">
    <property type="protein sequence ID" value="TraesCAD_scaffold_004702_01G000100.1"/>
    <property type="gene ID" value="TraesCAD_scaffold_004702_01G000100"/>
</dbReference>
<dbReference type="Gramene" id="TraesSYM2A03G00748100.1">
    <property type="protein sequence ID" value="TraesSYM2A03G00748100.1"/>
    <property type="gene ID" value="TraesSYM2A03G00748100"/>
</dbReference>